<dbReference type="SUPFAM" id="SSF51206">
    <property type="entry name" value="cAMP-binding domain-like"/>
    <property type="match status" value="1"/>
</dbReference>
<dbReference type="PANTHER" id="PTHR24567">
    <property type="entry name" value="CRP FAMILY TRANSCRIPTIONAL REGULATORY PROTEIN"/>
    <property type="match status" value="1"/>
</dbReference>
<accession>A0A2T1LYG2</accession>
<dbReference type="Gene3D" id="2.60.120.10">
    <property type="entry name" value="Jelly Rolls"/>
    <property type="match status" value="1"/>
</dbReference>
<evidence type="ECO:0000313" key="5">
    <source>
        <dbReference type="EMBL" id="PSF37433.1"/>
    </source>
</evidence>
<comment type="caution">
    <text evidence="5">The sequence shown here is derived from an EMBL/GenBank/DDBJ whole genome shotgun (WGS) entry which is preliminary data.</text>
</comment>
<evidence type="ECO:0000256" key="1">
    <source>
        <dbReference type="ARBA" id="ARBA00023015"/>
    </source>
</evidence>
<organism evidence="5 6">
    <name type="scientific">Aphanothece hegewaldii CCALA 016</name>
    <dbReference type="NCBI Taxonomy" id="2107694"/>
    <lineage>
        <taxon>Bacteria</taxon>
        <taxon>Bacillati</taxon>
        <taxon>Cyanobacteriota</taxon>
        <taxon>Cyanophyceae</taxon>
        <taxon>Oscillatoriophycideae</taxon>
        <taxon>Chroococcales</taxon>
        <taxon>Aphanothecaceae</taxon>
        <taxon>Aphanothece</taxon>
    </lineage>
</organism>
<dbReference type="GO" id="GO:0005829">
    <property type="term" value="C:cytosol"/>
    <property type="evidence" value="ECO:0007669"/>
    <property type="project" value="TreeGrafter"/>
</dbReference>
<sequence>MSSSPDPRQNRLLASLPDEEYNRLLPLLKYVPLELKKILYEVNEPIQHVYFPLHGVISLLTIMEDESIAEVGTIGNEGFVGLPVFLGAEQVPGRALAQVSGDAMRMDTQAFKREVKPEMVLFNLLQRYTQAMFNQIAQTAACNRLHNIEERFCRWILMSQDRVHTDQFFLTQEFLSQMLGVRRAAVNKVATTIQKAGLIQYIRGKMTILDREGLESSSCECYAIIKAEYDRLLDGKN</sequence>
<dbReference type="InterPro" id="IPR036388">
    <property type="entry name" value="WH-like_DNA-bd_sf"/>
</dbReference>
<dbReference type="InterPro" id="IPR036390">
    <property type="entry name" value="WH_DNA-bd_sf"/>
</dbReference>
<dbReference type="InterPro" id="IPR012318">
    <property type="entry name" value="HTH_CRP"/>
</dbReference>
<dbReference type="Proteomes" id="UP000239001">
    <property type="component" value="Unassembled WGS sequence"/>
</dbReference>
<dbReference type="PANTHER" id="PTHR24567:SF74">
    <property type="entry name" value="HTH-TYPE TRANSCRIPTIONAL REGULATOR ARCR"/>
    <property type="match status" value="1"/>
</dbReference>
<reference evidence="5 6" key="2">
    <citation type="submission" date="2018-03" db="EMBL/GenBank/DDBJ databases">
        <authorList>
            <person name="Keele B.F."/>
        </authorList>
    </citation>
    <scope>NUCLEOTIDE SEQUENCE [LARGE SCALE GENOMIC DNA]</scope>
    <source>
        <strain evidence="5 6">CCALA 016</strain>
    </source>
</reference>
<protein>
    <submittedName>
        <fullName evidence="5">Crp/Fnr family transcriptional regulator</fullName>
    </submittedName>
</protein>
<keyword evidence="1" id="KW-0805">Transcription regulation</keyword>
<dbReference type="GO" id="GO:0003700">
    <property type="term" value="F:DNA-binding transcription factor activity"/>
    <property type="evidence" value="ECO:0007669"/>
    <property type="project" value="TreeGrafter"/>
</dbReference>
<dbReference type="AlphaFoldDB" id="A0A2T1LYG2"/>
<evidence type="ECO:0000256" key="3">
    <source>
        <dbReference type="ARBA" id="ARBA00023163"/>
    </source>
</evidence>
<dbReference type="RefSeq" id="WP_106456675.1">
    <property type="nucleotide sequence ID" value="NZ_PXOH01000008.1"/>
</dbReference>
<gene>
    <name evidence="5" type="ORF">C7H19_09675</name>
</gene>
<dbReference type="SUPFAM" id="SSF46785">
    <property type="entry name" value="Winged helix' DNA-binding domain"/>
    <property type="match status" value="1"/>
</dbReference>
<dbReference type="Gene3D" id="1.10.10.10">
    <property type="entry name" value="Winged helix-like DNA-binding domain superfamily/Winged helix DNA-binding domain"/>
    <property type="match status" value="1"/>
</dbReference>
<reference evidence="5 6" key="1">
    <citation type="submission" date="2018-03" db="EMBL/GenBank/DDBJ databases">
        <title>The ancient ancestry and fast evolution of plastids.</title>
        <authorList>
            <person name="Moore K.R."/>
            <person name="Magnabosco C."/>
            <person name="Momper L."/>
            <person name="Gold D.A."/>
            <person name="Bosak T."/>
            <person name="Fournier G.P."/>
        </authorList>
    </citation>
    <scope>NUCLEOTIDE SEQUENCE [LARGE SCALE GENOMIC DNA]</scope>
    <source>
        <strain evidence="5 6">CCALA 016</strain>
    </source>
</reference>
<keyword evidence="6" id="KW-1185">Reference proteome</keyword>
<dbReference type="OrthoDB" id="8969464at2"/>
<dbReference type="EMBL" id="PXOH01000008">
    <property type="protein sequence ID" value="PSF37433.1"/>
    <property type="molecule type" value="Genomic_DNA"/>
</dbReference>
<dbReference type="InterPro" id="IPR000595">
    <property type="entry name" value="cNMP-bd_dom"/>
</dbReference>
<evidence type="ECO:0000259" key="4">
    <source>
        <dbReference type="PROSITE" id="PS50042"/>
    </source>
</evidence>
<dbReference type="Pfam" id="PF13545">
    <property type="entry name" value="HTH_Crp_2"/>
    <property type="match status" value="1"/>
</dbReference>
<evidence type="ECO:0000313" key="6">
    <source>
        <dbReference type="Proteomes" id="UP000239001"/>
    </source>
</evidence>
<proteinExistence type="predicted"/>
<dbReference type="InterPro" id="IPR050397">
    <property type="entry name" value="Env_Response_Regulators"/>
</dbReference>
<dbReference type="GO" id="GO:0003677">
    <property type="term" value="F:DNA binding"/>
    <property type="evidence" value="ECO:0007669"/>
    <property type="project" value="UniProtKB-KW"/>
</dbReference>
<name>A0A2T1LYG2_9CHRO</name>
<keyword evidence="3" id="KW-0804">Transcription</keyword>
<dbReference type="Pfam" id="PF00027">
    <property type="entry name" value="cNMP_binding"/>
    <property type="match status" value="1"/>
</dbReference>
<evidence type="ECO:0000256" key="2">
    <source>
        <dbReference type="ARBA" id="ARBA00023125"/>
    </source>
</evidence>
<dbReference type="CDD" id="cd00038">
    <property type="entry name" value="CAP_ED"/>
    <property type="match status" value="1"/>
</dbReference>
<keyword evidence="2" id="KW-0238">DNA-binding</keyword>
<feature type="domain" description="Cyclic nucleotide-binding" evidence="4">
    <location>
        <begin position="12"/>
        <end position="113"/>
    </location>
</feature>
<dbReference type="PROSITE" id="PS50042">
    <property type="entry name" value="CNMP_BINDING_3"/>
    <property type="match status" value="1"/>
</dbReference>
<dbReference type="InterPro" id="IPR014710">
    <property type="entry name" value="RmlC-like_jellyroll"/>
</dbReference>
<dbReference type="InterPro" id="IPR018490">
    <property type="entry name" value="cNMP-bd_dom_sf"/>
</dbReference>